<evidence type="ECO:0000256" key="10">
    <source>
        <dbReference type="RuleBase" id="RU361270"/>
    </source>
</evidence>
<dbReference type="GO" id="GO:0033971">
    <property type="term" value="F:hydroxyisourate hydrolase activity"/>
    <property type="evidence" value="ECO:0007669"/>
    <property type="project" value="UniProtKB-EC"/>
</dbReference>
<feature type="chain" id="PRO_5031087714" description="5-hydroxyisourate hydrolase" evidence="11">
    <location>
        <begin position="23"/>
        <end position="136"/>
    </location>
</feature>
<evidence type="ECO:0000256" key="7">
    <source>
        <dbReference type="ARBA" id="ARBA00022631"/>
    </source>
</evidence>
<feature type="binding site" evidence="9">
    <location>
        <position position="133"/>
    </location>
    <ligand>
        <name>substrate</name>
    </ligand>
</feature>
<reference evidence="13 14" key="1">
    <citation type="submission" date="2018-07" db="EMBL/GenBank/DDBJ databases">
        <title>Pseudomonas laoshanensis sp. nov., isolated from soil.</title>
        <authorList>
            <person name="Sun J."/>
            <person name="Yu L."/>
            <person name="Wang M."/>
            <person name="Zhang C."/>
        </authorList>
    </citation>
    <scope>NUCLEOTIDE SEQUENCE [LARGE SCALE GENOMIC DNA]</scope>
    <source>
        <strain evidence="13 14">Y22</strain>
    </source>
</reference>
<dbReference type="CDD" id="cd05822">
    <property type="entry name" value="TLP_HIUase"/>
    <property type="match status" value="1"/>
</dbReference>
<evidence type="ECO:0000256" key="3">
    <source>
        <dbReference type="ARBA" id="ARBA00009850"/>
    </source>
</evidence>
<comment type="subunit">
    <text evidence="4 10">Homotetramer.</text>
</comment>
<dbReference type="InterPro" id="IPR000895">
    <property type="entry name" value="Transthyretin/HIU_hydrolase"/>
</dbReference>
<dbReference type="SUPFAM" id="SSF49472">
    <property type="entry name" value="Transthyretin (synonym: prealbumin)"/>
    <property type="match status" value="1"/>
</dbReference>
<dbReference type="EMBL" id="QOVF01000001">
    <property type="protein sequence ID" value="KAA0696343.1"/>
    <property type="molecule type" value="Genomic_DNA"/>
</dbReference>
<feature type="signal peptide" evidence="11">
    <location>
        <begin position="1"/>
        <end position="22"/>
    </location>
</feature>
<evidence type="ECO:0000256" key="11">
    <source>
        <dbReference type="SAM" id="SignalP"/>
    </source>
</evidence>
<evidence type="ECO:0000256" key="9">
    <source>
        <dbReference type="PIRSR" id="PIRSR600895-51"/>
    </source>
</evidence>
<feature type="binding site" evidence="9">
    <location>
        <position position="68"/>
    </location>
    <ligand>
        <name>substrate</name>
    </ligand>
</feature>
<dbReference type="EC" id="3.5.2.17" evidence="5 10"/>
<dbReference type="RefSeq" id="WP_149331309.1">
    <property type="nucleotide sequence ID" value="NZ_QOVF01000001.1"/>
</dbReference>
<sequence length="136" mass="14930">MTLISRCSLALLFTGIAGAALAADNPLSVHVLNLENGLPSPKVRVTLEQLQATGWQPLSEGTTNQQGRVTALFPAGKELESGTYKVTFKTGDWFEQQQTNTFFPEVPVIFQTDGEVDHYHIPLLLSPYGYSTYRGN</sequence>
<evidence type="ECO:0000256" key="1">
    <source>
        <dbReference type="ARBA" id="ARBA00001043"/>
    </source>
</evidence>
<dbReference type="PROSITE" id="PS00769">
    <property type="entry name" value="TRANSTHYRETIN_2"/>
    <property type="match status" value="1"/>
</dbReference>
<comment type="function">
    <text evidence="2">Catalyzes the hydrolysis of 5-hydroxyisourate (HIU) to 2-oxo-4-hydroxy-4-carboxy-5-ureidoimidazoline (OHCU).</text>
</comment>
<evidence type="ECO:0000256" key="2">
    <source>
        <dbReference type="ARBA" id="ARBA00002704"/>
    </source>
</evidence>
<dbReference type="GO" id="GO:0006144">
    <property type="term" value="P:purine nucleobase metabolic process"/>
    <property type="evidence" value="ECO:0007669"/>
    <property type="project" value="UniProtKB-KW"/>
</dbReference>
<comment type="catalytic activity">
    <reaction evidence="1 10">
        <text>5-hydroxyisourate + H2O = 5-hydroxy-2-oxo-4-ureido-2,5-dihydro-1H-imidazole-5-carboxylate + H(+)</text>
        <dbReference type="Rhea" id="RHEA:23736"/>
        <dbReference type="ChEBI" id="CHEBI:15377"/>
        <dbReference type="ChEBI" id="CHEBI:15378"/>
        <dbReference type="ChEBI" id="CHEBI:18072"/>
        <dbReference type="ChEBI" id="CHEBI:58639"/>
        <dbReference type="EC" id="3.5.2.17"/>
    </reaction>
</comment>
<evidence type="ECO:0000259" key="12">
    <source>
        <dbReference type="SMART" id="SM00095"/>
    </source>
</evidence>
<feature type="domain" description="Transthyretin/hydroxyisourate hydrolase" evidence="12">
    <location>
        <begin position="22"/>
        <end position="136"/>
    </location>
</feature>
<comment type="similarity">
    <text evidence="3 10">Belongs to the transthyretin family. 5-hydroxyisourate hydrolase subfamily.</text>
</comment>
<dbReference type="Proteomes" id="UP000463138">
    <property type="component" value="Unassembled WGS sequence"/>
</dbReference>
<dbReference type="PANTHER" id="PTHR10395">
    <property type="entry name" value="URICASE AND TRANSTHYRETIN-RELATED"/>
    <property type="match status" value="1"/>
</dbReference>
<organism evidence="13 14">
    <name type="scientific">Halopseudomonas laoshanensis</name>
    <dbReference type="NCBI Taxonomy" id="2268758"/>
    <lineage>
        <taxon>Bacteria</taxon>
        <taxon>Pseudomonadati</taxon>
        <taxon>Pseudomonadota</taxon>
        <taxon>Gammaproteobacteria</taxon>
        <taxon>Pseudomonadales</taxon>
        <taxon>Pseudomonadaceae</taxon>
        <taxon>Halopseudomonas</taxon>
    </lineage>
</organism>
<evidence type="ECO:0000313" key="14">
    <source>
        <dbReference type="Proteomes" id="UP000463138"/>
    </source>
</evidence>
<dbReference type="SMART" id="SM00095">
    <property type="entry name" value="TR_THY"/>
    <property type="match status" value="1"/>
</dbReference>
<dbReference type="InterPro" id="IPR023416">
    <property type="entry name" value="Transthyretin/HIU_hydrolase_d"/>
</dbReference>
<evidence type="ECO:0000313" key="13">
    <source>
        <dbReference type="EMBL" id="KAA0696343.1"/>
    </source>
</evidence>
<name>A0A7V7KX62_9GAMM</name>
<comment type="caution">
    <text evidence="13">The sequence shown here is derived from an EMBL/GenBank/DDBJ whole genome shotgun (WGS) entry which is preliminary data.</text>
</comment>
<proteinExistence type="inferred from homology"/>
<dbReference type="InterPro" id="IPR036817">
    <property type="entry name" value="Transthyretin/HIU_hydrolase_sf"/>
</dbReference>
<dbReference type="NCBIfam" id="TIGR02962">
    <property type="entry name" value="hdxy_isourate"/>
    <property type="match status" value="1"/>
</dbReference>
<feature type="binding site" evidence="9">
    <location>
        <position position="30"/>
    </location>
    <ligand>
        <name>substrate</name>
    </ligand>
</feature>
<accession>A0A7V7KX62</accession>
<dbReference type="InterPro" id="IPR023419">
    <property type="entry name" value="Transthyretin_CS"/>
</dbReference>
<evidence type="ECO:0000256" key="6">
    <source>
        <dbReference type="ARBA" id="ARBA00017539"/>
    </source>
</evidence>
<keyword evidence="11" id="KW-0732">Signal</keyword>
<keyword evidence="7 10" id="KW-0659">Purine metabolism</keyword>
<evidence type="ECO:0000256" key="5">
    <source>
        <dbReference type="ARBA" id="ARBA00012609"/>
    </source>
</evidence>
<dbReference type="Gene3D" id="2.60.40.180">
    <property type="entry name" value="Transthyretin/hydroxyisourate hydrolase domain"/>
    <property type="match status" value="1"/>
</dbReference>
<dbReference type="OrthoDB" id="9792386at2"/>
<keyword evidence="14" id="KW-1185">Reference proteome</keyword>
<gene>
    <name evidence="13" type="primary">uraH</name>
    <name evidence="13" type="ORF">DT594_03020</name>
</gene>
<dbReference type="PRINTS" id="PR00189">
    <property type="entry name" value="TRNSTHYRETIN"/>
</dbReference>
<keyword evidence="8 10" id="KW-0378">Hydrolase</keyword>
<dbReference type="PANTHER" id="PTHR10395:SF7">
    <property type="entry name" value="5-HYDROXYISOURATE HYDROLASE"/>
    <property type="match status" value="1"/>
</dbReference>
<protein>
    <recommendedName>
        <fullName evidence="6 10">5-hydroxyisourate hydrolase</fullName>
        <shortName evidence="10">HIU hydrolase</shortName>
        <shortName evidence="10">HIUHase</shortName>
        <ecNumber evidence="5 10">3.5.2.17</ecNumber>
    </recommendedName>
</protein>
<dbReference type="Pfam" id="PF00576">
    <property type="entry name" value="Transthyretin"/>
    <property type="match status" value="1"/>
</dbReference>
<evidence type="ECO:0000256" key="8">
    <source>
        <dbReference type="ARBA" id="ARBA00022801"/>
    </source>
</evidence>
<evidence type="ECO:0000256" key="4">
    <source>
        <dbReference type="ARBA" id="ARBA00011881"/>
    </source>
</evidence>
<dbReference type="InterPro" id="IPR014306">
    <property type="entry name" value="Hydroxyisourate_hydrolase"/>
</dbReference>
<dbReference type="AlphaFoldDB" id="A0A7V7KX62"/>